<comment type="caution">
    <text evidence="1">The sequence shown here is derived from an EMBL/GenBank/DDBJ whole genome shotgun (WGS) entry which is preliminary data.</text>
</comment>
<dbReference type="RefSeq" id="WP_121521637.1">
    <property type="nucleotide sequence ID" value="NZ_RCHR01000001.1"/>
</dbReference>
<dbReference type="Proteomes" id="UP000270219">
    <property type="component" value="Unassembled WGS sequence"/>
</dbReference>
<evidence type="ECO:0000313" key="2">
    <source>
        <dbReference type="Proteomes" id="UP000270219"/>
    </source>
</evidence>
<proteinExistence type="predicted"/>
<reference evidence="1 2" key="1">
    <citation type="submission" date="2018-10" db="EMBL/GenBank/DDBJ databases">
        <title>Oceanobacillus sp. YLB-02 draft genome.</title>
        <authorList>
            <person name="Yu L."/>
        </authorList>
    </citation>
    <scope>NUCLEOTIDE SEQUENCE [LARGE SCALE GENOMIC DNA]</scope>
    <source>
        <strain evidence="1 2">YLB-02</strain>
    </source>
</reference>
<dbReference type="AlphaFoldDB" id="A0A498DAV4"/>
<organism evidence="1 2">
    <name type="scientific">Oceanobacillus piezotolerans</name>
    <dbReference type="NCBI Taxonomy" id="2448030"/>
    <lineage>
        <taxon>Bacteria</taxon>
        <taxon>Bacillati</taxon>
        <taxon>Bacillota</taxon>
        <taxon>Bacilli</taxon>
        <taxon>Bacillales</taxon>
        <taxon>Bacillaceae</taxon>
        <taxon>Oceanobacillus</taxon>
    </lineage>
</organism>
<name>A0A498DAV4_9BACI</name>
<accession>A0A498DAV4</accession>
<dbReference type="OrthoDB" id="80147at2"/>
<evidence type="ECO:0000313" key="1">
    <source>
        <dbReference type="EMBL" id="RLL48483.1"/>
    </source>
</evidence>
<dbReference type="EMBL" id="RCHR01000001">
    <property type="protein sequence ID" value="RLL48483.1"/>
    <property type="molecule type" value="Genomic_DNA"/>
</dbReference>
<keyword evidence="2" id="KW-1185">Reference proteome</keyword>
<gene>
    <name evidence="1" type="ORF">D8M04_04285</name>
</gene>
<protein>
    <submittedName>
        <fullName evidence="1">Uncharacterized protein</fullName>
    </submittedName>
</protein>
<sequence>MEFVDLVKDLGYKISFEAISEPRTDGVALRFIVNRSKDVTDLIIYPHPDSKVTTLQIDFQNYITYSVVYDDYTVWNDENIFQGDSFRIYERSSFLQYVKKELGLLNKNLKHYSLVCFEHQVDIISEYEPKVSEIIL</sequence>